<evidence type="ECO:0000313" key="2">
    <source>
        <dbReference type="EMBL" id="TCD19815.1"/>
    </source>
</evidence>
<dbReference type="AlphaFoldDB" id="A0A4R0PIW5"/>
<accession>A0A4R0PIW5</accession>
<name>A0A4R0PIW5_9SPHI</name>
<dbReference type="Proteomes" id="UP000293925">
    <property type="component" value="Unassembled WGS sequence"/>
</dbReference>
<keyword evidence="1" id="KW-0812">Transmembrane</keyword>
<sequence>MEKPNQIRFSFKQVLLIALIAGTLDGLAAVIFLGKMNFMGVFQYISSAILGTEAFAGGIKTALLGLALHYFIAFCFTLVFAIASTKTSILWKNVILSGILYGIIVWTIMTLLIIPLTKVSAAPFNYERAILNAVILIFCIGLPISYLTARNSSIN</sequence>
<organism evidence="2 3">
    <name type="scientific">Pedobacter psychrodurus</name>
    <dbReference type="NCBI Taxonomy" id="2530456"/>
    <lineage>
        <taxon>Bacteria</taxon>
        <taxon>Pseudomonadati</taxon>
        <taxon>Bacteroidota</taxon>
        <taxon>Sphingobacteriia</taxon>
        <taxon>Sphingobacteriales</taxon>
        <taxon>Sphingobacteriaceae</taxon>
        <taxon>Pedobacter</taxon>
    </lineage>
</organism>
<proteinExistence type="predicted"/>
<evidence type="ECO:0008006" key="4">
    <source>
        <dbReference type="Google" id="ProtNLM"/>
    </source>
</evidence>
<evidence type="ECO:0000313" key="3">
    <source>
        <dbReference type="Proteomes" id="UP000293925"/>
    </source>
</evidence>
<feature type="transmembrane region" description="Helical" evidence="1">
    <location>
        <begin position="129"/>
        <end position="149"/>
    </location>
</feature>
<protein>
    <recommendedName>
        <fullName evidence="4">DUF1440 domain-containing protein</fullName>
    </recommendedName>
</protein>
<gene>
    <name evidence="2" type="ORF">EZ456_20120</name>
</gene>
<evidence type="ECO:0000256" key="1">
    <source>
        <dbReference type="SAM" id="Phobius"/>
    </source>
</evidence>
<keyword evidence="1" id="KW-0472">Membrane</keyword>
<dbReference type="RefSeq" id="WP_131533264.1">
    <property type="nucleotide sequence ID" value="NZ_SJSO01000021.1"/>
</dbReference>
<dbReference type="EMBL" id="SJSO01000021">
    <property type="protein sequence ID" value="TCD19815.1"/>
    <property type="molecule type" value="Genomic_DNA"/>
</dbReference>
<feature type="transmembrane region" description="Helical" evidence="1">
    <location>
        <begin position="63"/>
        <end position="83"/>
    </location>
</feature>
<feature type="transmembrane region" description="Helical" evidence="1">
    <location>
        <begin position="95"/>
        <end position="117"/>
    </location>
</feature>
<keyword evidence="3" id="KW-1185">Reference proteome</keyword>
<keyword evidence="1" id="KW-1133">Transmembrane helix</keyword>
<dbReference type="OrthoDB" id="7564746at2"/>
<comment type="caution">
    <text evidence="2">The sequence shown here is derived from an EMBL/GenBank/DDBJ whole genome shotgun (WGS) entry which is preliminary data.</text>
</comment>
<reference evidence="2 3" key="1">
    <citation type="submission" date="2019-02" db="EMBL/GenBank/DDBJ databases">
        <title>Pedobacter sp. RP-3-21 sp. nov., isolated from Arctic soil.</title>
        <authorList>
            <person name="Dahal R.H."/>
        </authorList>
    </citation>
    <scope>NUCLEOTIDE SEQUENCE [LARGE SCALE GENOMIC DNA]</scope>
    <source>
        <strain evidence="2 3">RP-3-21</strain>
    </source>
</reference>